<dbReference type="InterPro" id="IPR040922">
    <property type="entry name" value="Ribosomal_mL59_dom"/>
</dbReference>
<evidence type="ECO:0000313" key="4">
    <source>
        <dbReference type="Proteomes" id="UP001219933"/>
    </source>
</evidence>
<reference evidence="3" key="1">
    <citation type="submission" date="2023-03" db="EMBL/GenBank/DDBJ databases">
        <title>Mating type loci evolution in Malassezia.</title>
        <authorList>
            <person name="Coelho M.A."/>
        </authorList>
    </citation>
    <scope>NUCLEOTIDE SEQUENCE</scope>
    <source>
        <strain evidence="3">CBS 11721</strain>
    </source>
</reference>
<evidence type="ECO:0000313" key="3">
    <source>
        <dbReference type="EMBL" id="WFD35441.1"/>
    </source>
</evidence>
<feature type="domain" description="Large ribosomal subunit protein mL59" evidence="2">
    <location>
        <begin position="41"/>
        <end position="185"/>
    </location>
</feature>
<feature type="coiled-coil region" evidence="1">
    <location>
        <begin position="166"/>
        <end position="193"/>
    </location>
</feature>
<dbReference type="EMBL" id="CP119879">
    <property type="protein sequence ID" value="WFD35441.1"/>
    <property type="molecule type" value="Genomic_DNA"/>
</dbReference>
<dbReference type="GO" id="GO:0003735">
    <property type="term" value="F:structural constituent of ribosome"/>
    <property type="evidence" value="ECO:0007669"/>
    <property type="project" value="InterPro"/>
</dbReference>
<dbReference type="AlphaFoldDB" id="A0AAF0EW58"/>
<protein>
    <recommendedName>
        <fullName evidence="2">Large ribosomal subunit protein mL59 domain-containing protein</fullName>
    </recommendedName>
</protein>
<dbReference type="GO" id="GO:0005762">
    <property type="term" value="C:mitochondrial large ribosomal subunit"/>
    <property type="evidence" value="ECO:0007669"/>
    <property type="project" value="InterPro"/>
</dbReference>
<gene>
    <name evidence="3" type="ORF">MCUN1_002295</name>
</gene>
<keyword evidence="4" id="KW-1185">Reference proteome</keyword>
<accession>A0AAF0EW58</accession>
<dbReference type="InterPro" id="IPR037507">
    <property type="entry name" value="Ribosomal_mL59"/>
</dbReference>
<dbReference type="Proteomes" id="UP001219933">
    <property type="component" value="Chromosome 3"/>
</dbReference>
<evidence type="ECO:0000256" key="1">
    <source>
        <dbReference type="SAM" id="Coils"/>
    </source>
</evidence>
<evidence type="ECO:0000259" key="2">
    <source>
        <dbReference type="Pfam" id="PF18126"/>
    </source>
</evidence>
<sequence>MAFVPSAVLRRGSPAEIVQGFLEWSARVRAGAPKVVGHTQSGDAEVVARGFRHWKNAETGRWNPPRYSLRRQAQLVRAAFATGQLDVLPSFKKRDQFVARLAEQPKHEVFCGIPVPSSIPWLEAHKDAAEALRIAKKEHTRGPYAGRPVKRMFKGHRVDREARLRRERVKENMARMDETVREWREERRAERAKTKRASIL</sequence>
<organism evidence="3 4">
    <name type="scientific">Malassezia cuniculi</name>
    <dbReference type="NCBI Taxonomy" id="948313"/>
    <lineage>
        <taxon>Eukaryota</taxon>
        <taxon>Fungi</taxon>
        <taxon>Dikarya</taxon>
        <taxon>Basidiomycota</taxon>
        <taxon>Ustilaginomycotina</taxon>
        <taxon>Malasseziomycetes</taxon>
        <taxon>Malasseziales</taxon>
        <taxon>Malasseziaceae</taxon>
        <taxon>Malassezia</taxon>
    </lineage>
</organism>
<dbReference type="PANTHER" id="PTHR28041">
    <property type="entry name" value="54S RIBOSOMAL PROTEIN L25, MITOCHONDRIAL"/>
    <property type="match status" value="1"/>
</dbReference>
<proteinExistence type="predicted"/>
<name>A0AAF0EW58_9BASI</name>
<keyword evidence="1" id="KW-0175">Coiled coil</keyword>
<dbReference type="PANTHER" id="PTHR28041:SF1">
    <property type="entry name" value="LARGE RIBOSOMAL SUBUNIT PROTEIN ML59"/>
    <property type="match status" value="1"/>
</dbReference>
<dbReference type="Pfam" id="PF18126">
    <property type="entry name" value="Mitoc_mL59"/>
    <property type="match status" value="1"/>
</dbReference>